<gene>
    <name evidence="10" type="ORF">BKP64_01550</name>
</gene>
<dbReference type="EMBL" id="CP017715">
    <property type="protein sequence ID" value="AOY86966.1"/>
    <property type="molecule type" value="Genomic_DNA"/>
</dbReference>
<keyword evidence="7 8" id="KW-0472">Membrane</keyword>
<dbReference type="PANTHER" id="PTHR34702:SF1">
    <property type="entry name" value="NA(+)_H(+) ANTIPORTER SUBUNIT F"/>
    <property type="match status" value="1"/>
</dbReference>
<dbReference type="STRING" id="1874317.BKP64_01550"/>
<dbReference type="PANTHER" id="PTHR34702">
    <property type="entry name" value="NA(+)/H(+) ANTIPORTER SUBUNIT F1"/>
    <property type="match status" value="1"/>
</dbReference>
<keyword evidence="11" id="KW-1185">Reference proteome</keyword>
<keyword evidence="5 9" id="KW-0812">Transmembrane</keyword>
<evidence type="ECO:0000256" key="2">
    <source>
        <dbReference type="ARBA" id="ARBA00009212"/>
    </source>
</evidence>
<dbReference type="NCBIfam" id="NF004812">
    <property type="entry name" value="PRK06161.1"/>
    <property type="match status" value="1"/>
</dbReference>
<comment type="subcellular location">
    <subcellularLocation>
        <location evidence="1 8">Cell membrane</location>
        <topology evidence="1 8">Multi-pass membrane protein</topology>
    </subcellularLocation>
</comment>
<reference evidence="10 11" key="1">
    <citation type="submission" date="2016-10" db="EMBL/GenBank/DDBJ databases">
        <title>Marinobacter salinus sp. nov., a moderately halophilic bacterium isolated from a tidal flat environment.</title>
        <authorList>
            <person name="Park S.-J."/>
        </authorList>
    </citation>
    <scope>NUCLEOTIDE SEQUENCE [LARGE SCALE GENOMIC DNA]</scope>
    <source>
        <strain evidence="10 11">Hb8</strain>
    </source>
</reference>
<sequence>MMVTALYITIAMVTLAVLLNVYRLIKGPDAPDRVLALDTLYINAIALIILLGITLGTRMYLEAALLIAVMGFVGTVAMAKYLKRGSVIE</sequence>
<dbReference type="AlphaFoldDB" id="A0A1D9GH45"/>
<keyword evidence="3 8" id="KW-0813">Transport</keyword>
<dbReference type="Pfam" id="PF04066">
    <property type="entry name" value="MrpF_PhaF"/>
    <property type="match status" value="1"/>
</dbReference>
<feature type="transmembrane region" description="Helical" evidence="9">
    <location>
        <begin position="6"/>
        <end position="22"/>
    </location>
</feature>
<evidence type="ECO:0000256" key="5">
    <source>
        <dbReference type="ARBA" id="ARBA00022692"/>
    </source>
</evidence>
<evidence type="ECO:0000256" key="8">
    <source>
        <dbReference type="PIRNR" id="PIRNR028784"/>
    </source>
</evidence>
<proteinExistence type="inferred from homology"/>
<organism evidence="10 11">
    <name type="scientific">Marinobacter salinus</name>
    <dbReference type="NCBI Taxonomy" id="1874317"/>
    <lineage>
        <taxon>Bacteria</taxon>
        <taxon>Pseudomonadati</taxon>
        <taxon>Pseudomonadota</taxon>
        <taxon>Gammaproteobacteria</taxon>
        <taxon>Pseudomonadales</taxon>
        <taxon>Marinobacteraceae</taxon>
        <taxon>Marinobacter</taxon>
    </lineage>
</organism>
<keyword evidence="8" id="KW-0050">Antiport</keyword>
<evidence type="ECO:0000256" key="4">
    <source>
        <dbReference type="ARBA" id="ARBA00022475"/>
    </source>
</evidence>
<dbReference type="Proteomes" id="UP000177445">
    <property type="component" value="Chromosome"/>
</dbReference>
<evidence type="ECO:0000256" key="1">
    <source>
        <dbReference type="ARBA" id="ARBA00004651"/>
    </source>
</evidence>
<comment type="similarity">
    <text evidence="2 8">Belongs to the CPA3 antiporters (TC 2.A.63) subunit F family.</text>
</comment>
<feature type="transmembrane region" description="Helical" evidence="9">
    <location>
        <begin position="59"/>
        <end position="82"/>
    </location>
</feature>
<dbReference type="RefSeq" id="WP_070965078.1">
    <property type="nucleotide sequence ID" value="NZ_CP017715.1"/>
</dbReference>
<dbReference type="OrthoDB" id="9800226at2"/>
<name>A0A1D9GH45_9GAMM</name>
<dbReference type="PIRSF" id="PIRSF028784">
    <property type="entry name" value="MrpF"/>
    <property type="match status" value="1"/>
</dbReference>
<keyword evidence="4 8" id="KW-1003">Cell membrane</keyword>
<dbReference type="InterPro" id="IPR007208">
    <property type="entry name" value="MrpF/PhaF-like"/>
</dbReference>
<dbReference type="GO" id="GO:0015385">
    <property type="term" value="F:sodium:proton antiporter activity"/>
    <property type="evidence" value="ECO:0007669"/>
    <property type="project" value="TreeGrafter"/>
</dbReference>
<keyword evidence="6 9" id="KW-1133">Transmembrane helix</keyword>
<accession>A0A1D9GH45</accession>
<keyword evidence="8" id="KW-0406">Ion transport</keyword>
<evidence type="ECO:0000313" key="10">
    <source>
        <dbReference type="EMBL" id="AOY86966.1"/>
    </source>
</evidence>
<evidence type="ECO:0000256" key="6">
    <source>
        <dbReference type="ARBA" id="ARBA00022989"/>
    </source>
</evidence>
<evidence type="ECO:0000256" key="9">
    <source>
        <dbReference type="SAM" id="Phobius"/>
    </source>
</evidence>
<evidence type="ECO:0000256" key="3">
    <source>
        <dbReference type="ARBA" id="ARBA00022448"/>
    </source>
</evidence>
<evidence type="ECO:0000256" key="7">
    <source>
        <dbReference type="ARBA" id="ARBA00023136"/>
    </source>
</evidence>
<protein>
    <submittedName>
        <fullName evidence="10">K+/H+ antiporter subunit F</fullName>
    </submittedName>
</protein>
<evidence type="ECO:0000313" key="11">
    <source>
        <dbReference type="Proteomes" id="UP000177445"/>
    </source>
</evidence>
<dbReference type="GO" id="GO:0005886">
    <property type="term" value="C:plasma membrane"/>
    <property type="evidence" value="ECO:0007669"/>
    <property type="project" value="UniProtKB-SubCell"/>
</dbReference>
<feature type="transmembrane region" description="Helical" evidence="9">
    <location>
        <begin position="34"/>
        <end position="53"/>
    </location>
</feature>
<dbReference type="KEGG" id="msq:BKP64_01550"/>